<reference evidence="2 3" key="1">
    <citation type="submission" date="2021-06" db="EMBL/GenBank/DDBJ databases">
        <title>Caerostris darwini draft genome.</title>
        <authorList>
            <person name="Kono N."/>
            <person name="Arakawa K."/>
        </authorList>
    </citation>
    <scope>NUCLEOTIDE SEQUENCE [LARGE SCALE GENOMIC DNA]</scope>
</reference>
<evidence type="ECO:0000313" key="3">
    <source>
        <dbReference type="Proteomes" id="UP001054837"/>
    </source>
</evidence>
<accession>A0AAV4SAZ6</accession>
<dbReference type="Gene3D" id="3.40.50.150">
    <property type="entry name" value="Vaccinia Virus protein VP39"/>
    <property type="match status" value="1"/>
</dbReference>
<organism evidence="2 3">
    <name type="scientific">Caerostris darwini</name>
    <dbReference type="NCBI Taxonomy" id="1538125"/>
    <lineage>
        <taxon>Eukaryota</taxon>
        <taxon>Metazoa</taxon>
        <taxon>Ecdysozoa</taxon>
        <taxon>Arthropoda</taxon>
        <taxon>Chelicerata</taxon>
        <taxon>Arachnida</taxon>
        <taxon>Araneae</taxon>
        <taxon>Araneomorphae</taxon>
        <taxon>Entelegynae</taxon>
        <taxon>Araneoidea</taxon>
        <taxon>Araneidae</taxon>
        <taxon>Caerostris</taxon>
    </lineage>
</organism>
<feature type="domain" description="Methyltransferase type 11" evidence="1">
    <location>
        <begin position="53"/>
        <end position="151"/>
    </location>
</feature>
<name>A0AAV4SAZ6_9ARAC</name>
<dbReference type="PANTHER" id="PTHR43861">
    <property type="entry name" value="TRANS-ACONITATE 2-METHYLTRANSFERASE-RELATED"/>
    <property type="match status" value="1"/>
</dbReference>
<comment type="caution">
    <text evidence="2">The sequence shown here is derived from an EMBL/GenBank/DDBJ whole genome shotgun (WGS) entry which is preliminary data.</text>
</comment>
<dbReference type="SUPFAM" id="SSF53335">
    <property type="entry name" value="S-adenosyl-L-methionine-dependent methyltransferases"/>
    <property type="match status" value="1"/>
</dbReference>
<dbReference type="InterPro" id="IPR013216">
    <property type="entry name" value="Methyltransf_11"/>
</dbReference>
<dbReference type="InterPro" id="IPR029063">
    <property type="entry name" value="SAM-dependent_MTases_sf"/>
</dbReference>
<evidence type="ECO:0000259" key="1">
    <source>
        <dbReference type="Pfam" id="PF08241"/>
    </source>
</evidence>
<dbReference type="PANTHER" id="PTHR43861:SF1">
    <property type="entry name" value="TRANS-ACONITATE 2-METHYLTRANSFERASE"/>
    <property type="match status" value="1"/>
</dbReference>
<sequence length="283" mass="32696">MKNPKQGKMSLGGVDPVLYSKYHDLQERDVNDFILASASIFKWGNLTNKVIMDVGCGPGNTSSAWFMTLYPAIRRLVGVDISEGMIHLAKILNPHPKIEFMVADISDESTLECWERNFNKVISTWCFHFIKDQNAAFRNIYNLLRPGGEAAVLFEVSSPYHACYEHIIRSPKWNHLFKNLMDEYSELCVKNFEETYYKQLLQQLGFAVILCKRKPKNFTFQTDDDCIGYALAMFPGYKIVPGELMDEFRKDLFQSFMMYGGREPNGRPVIYYNMMNILVRKAP</sequence>
<gene>
    <name evidence="2" type="primary">JHAMT</name>
    <name evidence="2" type="ORF">CDAR_264911</name>
</gene>
<dbReference type="EMBL" id="BPLQ01007639">
    <property type="protein sequence ID" value="GIY31350.1"/>
    <property type="molecule type" value="Genomic_DNA"/>
</dbReference>
<keyword evidence="3" id="KW-1185">Reference proteome</keyword>
<dbReference type="GO" id="GO:0008757">
    <property type="term" value="F:S-adenosylmethionine-dependent methyltransferase activity"/>
    <property type="evidence" value="ECO:0007669"/>
    <property type="project" value="InterPro"/>
</dbReference>
<proteinExistence type="predicted"/>
<dbReference type="AlphaFoldDB" id="A0AAV4SAZ6"/>
<protein>
    <submittedName>
        <fullName evidence="2">Juvenile hormone acid O-methyltransferase</fullName>
    </submittedName>
</protein>
<evidence type="ECO:0000313" key="2">
    <source>
        <dbReference type="EMBL" id="GIY31350.1"/>
    </source>
</evidence>
<dbReference type="Proteomes" id="UP001054837">
    <property type="component" value="Unassembled WGS sequence"/>
</dbReference>
<dbReference type="CDD" id="cd02440">
    <property type="entry name" value="AdoMet_MTases"/>
    <property type="match status" value="1"/>
</dbReference>
<dbReference type="Pfam" id="PF08241">
    <property type="entry name" value="Methyltransf_11"/>
    <property type="match status" value="1"/>
</dbReference>